<feature type="domain" description="BioF2-like acetyltransferase" evidence="1">
    <location>
        <begin position="175"/>
        <end position="323"/>
    </location>
</feature>
<evidence type="ECO:0000313" key="3">
    <source>
        <dbReference type="Proteomes" id="UP000319143"/>
    </source>
</evidence>
<dbReference type="AlphaFoldDB" id="A0A5C6DH69"/>
<comment type="caution">
    <text evidence="2">The sequence shown here is derived from an EMBL/GenBank/DDBJ whole genome shotgun (WGS) entry which is preliminary data.</text>
</comment>
<keyword evidence="3" id="KW-1185">Reference proteome</keyword>
<dbReference type="Pfam" id="PF13480">
    <property type="entry name" value="Acetyltransf_6"/>
    <property type="match status" value="1"/>
</dbReference>
<dbReference type="EMBL" id="SJPV01000006">
    <property type="protein sequence ID" value="TWU35932.1"/>
    <property type="molecule type" value="Genomic_DNA"/>
</dbReference>
<accession>A0A5C6DH69</accession>
<name>A0A5C6DH69_9BACT</name>
<dbReference type="RefSeq" id="WP_146527998.1">
    <property type="nucleotide sequence ID" value="NZ_SJPV01000006.1"/>
</dbReference>
<evidence type="ECO:0000313" key="2">
    <source>
        <dbReference type="EMBL" id="TWU35932.1"/>
    </source>
</evidence>
<reference evidence="2 3" key="1">
    <citation type="submission" date="2019-02" db="EMBL/GenBank/DDBJ databases">
        <title>Deep-cultivation of Planctomycetes and their phenomic and genomic characterization uncovers novel biology.</title>
        <authorList>
            <person name="Wiegand S."/>
            <person name="Jogler M."/>
            <person name="Boedeker C."/>
            <person name="Pinto D."/>
            <person name="Vollmers J."/>
            <person name="Rivas-Marin E."/>
            <person name="Kohn T."/>
            <person name="Peeters S.H."/>
            <person name="Heuer A."/>
            <person name="Rast P."/>
            <person name="Oberbeckmann S."/>
            <person name="Bunk B."/>
            <person name="Jeske O."/>
            <person name="Meyerdierks A."/>
            <person name="Storesund J.E."/>
            <person name="Kallscheuer N."/>
            <person name="Luecker S."/>
            <person name="Lage O.M."/>
            <person name="Pohl T."/>
            <person name="Merkel B.J."/>
            <person name="Hornburger P."/>
            <person name="Mueller R.-W."/>
            <person name="Bruemmer F."/>
            <person name="Labrenz M."/>
            <person name="Spormann A.M."/>
            <person name="Op Den Camp H."/>
            <person name="Overmann J."/>
            <person name="Amann R."/>
            <person name="Jetten M.S.M."/>
            <person name="Mascher T."/>
            <person name="Medema M.H."/>
            <person name="Devos D.P."/>
            <person name="Kaster A.-K."/>
            <person name="Ovreas L."/>
            <person name="Rohde M."/>
            <person name="Galperin M.Y."/>
            <person name="Jogler C."/>
        </authorList>
    </citation>
    <scope>NUCLEOTIDE SEQUENCE [LARGE SCALE GENOMIC DNA]</scope>
    <source>
        <strain evidence="2 3">Poly41</strain>
    </source>
</reference>
<dbReference type="Proteomes" id="UP000319143">
    <property type="component" value="Unassembled WGS sequence"/>
</dbReference>
<dbReference type="SUPFAM" id="SSF55729">
    <property type="entry name" value="Acyl-CoA N-acyltransferases (Nat)"/>
    <property type="match status" value="1"/>
</dbReference>
<dbReference type="Gene3D" id="3.40.630.30">
    <property type="match status" value="1"/>
</dbReference>
<dbReference type="OrthoDB" id="9808976at2"/>
<sequence>MYRIERSDSLVELFENGDRWDALAGGIPFRETSWLKSWWSQFARDHEAYVLVAHDARGCVCGLMPFYRNPTSPSTLCFLGGNNACSDFTSVLAKPDQGEAIAGAMATFLIAEASSKDHAWERIEIDGVSDDDRVMKRFAASLQDAGAIVHAQSRMHTWLLECSESWDAWLGTQSRRTRRKHRLLGSRVETTEGMHLQRADRPEQLRQCLNRMIDLHQRRWNAVGKPGSYADPNQREFIHAAAADMLARDRLHLLEVLLDGECIGSSLNFVGANDFLYVYSTGYDPKAAKYEPGKILSTETLKYAHQHQMRGVDFLRGDEPYKKQLGATPTRMLELRIVAPRWWAKVCHNAWAAQFELKQWARRRSGRDVIEVVDMALTS</sequence>
<dbReference type="InterPro" id="IPR016181">
    <property type="entry name" value="Acyl_CoA_acyltransferase"/>
</dbReference>
<evidence type="ECO:0000259" key="1">
    <source>
        <dbReference type="Pfam" id="PF13480"/>
    </source>
</evidence>
<dbReference type="InterPro" id="IPR038740">
    <property type="entry name" value="BioF2-like_GNAT_dom"/>
</dbReference>
<proteinExistence type="predicted"/>
<organism evidence="2 3">
    <name type="scientific">Novipirellula artificiosorum</name>
    <dbReference type="NCBI Taxonomy" id="2528016"/>
    <lineage>
        <taxon>Bacteria</taxon>
        <taxon>Pseudomonadati</taxon>
        <taxon>Planctomycetota</taxon>
        <taxon>Planctomycetia</taxon>
        <taxon>Pirellulales</taxon>
        <taxon>Pirellulaceae</taxon>
        <taxon>Novipirellula</taxon>
    </lineage>
</organism>
<gene>
    <name evidence="2" type="ORF">Poly41_36840</name>
</gene>
<protein>
    <recommendedName>
        <fullName evidence="1">BioF2-like acetyltransferase domain-containing protein</fullName>
    </recommendedName>
</protein>